<evidence type="ECO:0000259" key="17">
    <source>
        <dbReference type="PROSITE" id="PS50893"/>
    </source>
</evidence>
<comment type="catalytic activity">
    <reaction evidence="15">
        <text>Ni(2+)(out) + ATP + H2O = Ni(2+)(in) + ADP + phosphate + H(+)</text>
        <dbReference type="Rhea" id="RHEA:15557"/>
        <dbReference type="ChEBI" id="CHEBI:15377"/>
        <dbReference type="ChEBI" id="CHEBI:15378"/>
        <dbReference type="ChEBI" id="CHEBI:30616"/>
        <dbReference type="ChEBI" id="CHEBI:43474"/>
        <dbReference type="ChEBI" id="CHEBI:49786"/>
        <dbReference type="ChEBI" id="CHEBI:456216"/>
        <dbReference type="EC" id="7.2.2.11"/>
    </reaction>
    <physiologicalReaction direction="left-to-right" evidence="15">
        <dbReference type="Rhea" id="RHEA:15558"/>
    </physiologicalReaction>
</comment>
<evidence type="ECO:0000256" key="6">
    <source>
        <dbReference type="ARBA" id="ARBA00022741"/>
    </source>
</evidence>
<dbReference type="OrthoDB" id="9809030at2"/>
<evidence type="ECO:0000256" key="5">
    <source>
        <dbReference type="ARBA" id="ARBA00022596"/>
    </source>
</evidence>
<keyword evidence="7 18" id="KW-0067">ATP-binding</keyword>
<dbReference type="RefSeq" id="WP_080041617.1">
    <property type="nucleotide sequence ID" value="NZ_CP017717.1"/>
</dbReference>
<gene>
    <name evidence="18" type="ORF">BKM31_31380</name>
</gene>
<comment type="similarity">
    <text evidence="2">Belongs to the ABC transporter superfamily.</text>
</comment>
<dbReference type="GO" id="GO:0005886">
    <property type="term" value="C:plasma membrane"/>
    <property type="evidence" value="ECO:0007669"/>
    <property type="project" value="UniProtKB-SubCell"/>
</dbReference>
<feature type="region of interest" description="Disordered" evidence="16">
    <location>
        <begin position="312"/>
        <end position="345"/>
    </location>
</feature>
<dbReference type="Pfam" id="PF08352">
    <property type="entry name" value="oligo_HPY"/>
    <property type="match status" value="1"/>
</dbReference>
<dbReference type="InterPro" id="IPR003593">
    <property type="entry name" value="AAA+_ATPase"/>
</dbReference>
<dbReference type="Proteomes" id="UP000190797">
    <property type="component" value="Chromosome"/>
</dbReference>
<dbReference type="SUPFAM" id="SSF52540">
    <property type="entry name" value="P-loop containing nucleoside triphosphate hydrolases"/>
    <property type="match status" value="1"/>
</dbReference>
<evidence type="ECO:0000256" key="4">
    <source>
        <dbReference type="ARBA" id="ARBA00022475"/>
    </source>
</evidence>
<keyword evidence="4" id="KW-1003">Cell membrane</keyword>
<evidence type="ECO:0000256" key="3">
    <source>
        <dbReference type="ARBA" id="ARBA00022448"/>
    </source>
</evidence>
<evidence type="ECO:0000256" key="12">
    <source>
        <dbReference type="ARBA" id="ARBA00038669"/>
    </source>
</evidence>
<feature type="compositionally biased region" description="Pro residues" evidence="16">
    <location>
        <begin position="315"/>
        <end position="336"/>
    </location>
</feature>
<reference evidence="19" key="1">
    <citation type="journal article" date="2017" name="Med. Chem. Commun.">
        <title>Nonomuraea sp. ATCC 55076 harbours the largest actinomycete chromosome to date and the kistamicin biosynthetic gene cluster.</title>
        <authorList>
            <person name="Nazari B."/>
            <person name="Forneris C.C."/>
            <person name="Gibson M.I."/>
            <person name="Moon K."/>
            <person name="Schramma K.R."/>
            <person name="Seyedsayamdost M.R."/>
        </authorList>
    </citation>
    <scope>NUCLEOTIDE SEQUENCE [LARGE SCALE GENOMIC DNA]</scope>
    <source>
        <strain evidence="19">ATCC 55076</strain>
    </source>
</reference>
<feature type="domain" description="ABC transporter" evidence="17">
    <location>
        <begin position="4"/>
        <end position="240"/>
    </location>
</feature>
<evidence type="ECO:0000256" key="1">
    <source>
        <dbReference type="ARBA" id="ARBA00004202"/>
    </source>
</evidence>
<dbReference type="CDD" id="cd03257">
    <property type="entry name" value="ABC_NikE_OppD_transporters"/>
    <property type="match status" value="1"/>
</dbReference>
<dbReference type="STRING" id="1909395.BKM31_31380"/>
<dbReference type="SMART" id="SM00382">
    <property type="entry name" value="AAA"/>
    <property type="match status" value="1"/>
</dbReference>
<comment type="subunit">
    <text evidence="12">The complex is composed of two ATP-binding proteins (NikD and NikE), two transmembrane proteins (NikB and NikC) and a solute-binding protein (NikA).</text>
</comment>
<dbReference type="NCBIfam" id="TIGR01727">
    <property type="entry name" value="oligo_HPY"/>
    <property type="match status" value="1"/>
</dbReference>
<dbReference type="GO" id="GO:0005524">
    <property type="term" value="F:ATP binding"/>
    <property type="evidence" value="ECO:0007669"/>
    <property type="project" value="UniProtKB-KW"/>
</dbReference>
<dbReference type="AlphaFoldDB" id="A0A1V0A558"/>
<name>A0A1V0A558_9ACTN</name>
<dbReference type="GO" id="GO:0015833">
    <property type="term" value="P:peptide transport"/>
    <property type="evidence" value="ECO:0007669"/>
    <property type="project" value="InterPro"/>
</dbReference>
<keyword evidence="8" id="KW-1278">Translocase</keyword>
<dbReference type="InterPro" id="IPR050388">
    <property type="entry name" value="ABC_Ni/Peptide_Import"/>
</dbReference>
<dbReference type="PANTHER" id="PTHR43297:SF13">
    <property type="entry name" value="NICKEL ABC TRANSPORTER, ATP-BINDING PROTEIN"/>
    <property type="match status" value="1"/>
</dbReference>
<dbReference type="GO" id="GO:0015413">
    <property type="term" value="F:ABC-type nickel transporter activity"/>
    <property type="evidence" value="ECO:0007669"/>
    <property type="project" value="UniProtKB-EC"/>
</dbReference>
<evidence type="ECO:0000313" key="19">
    <source>
        <dbReference type="Proteomes" id="UP000190797"/>
    </source>
</evidence>
<dbReference type="InterPro" id="IPR017871">
    <property type="entry name" value="ABC_transporter-like_CS"/>
</dbReference>
<evidence type="ECO:0000256" key="16">
    <source>
        <dbReference type="SAM" id="MobiDB-lite"/>
    </source>
</evidence>
<evidence type="ECO:0000256" key="11">
    <source>
        <dbReference type="ARBA" id="ARBA00023136"/>
    </source>
</evidence>
<keyword evidence="5" id="KW-0533">Nickel</keyword>
<dbReference type="PROSITE" id="PS50893">
    <property type="entry name" value="ABC_TRANSPORTER_2"/>
    <property type="match status" value="1"/>
</dbReference>
<keyword evidence="9" id="KW-0406">Ion transport</keyword>
<evidence type="ECO:0000256" key="2">
    <source>
        <dbReference type="ARBA" id="ARBA00005417"/>
    </source>
</evidence>
<keyword evidence="3" id="KW-0813">Transport</keyword>
<dbReference type="PROSITE" id="PS00211">
    <property type="entry name" value="ABC_TRANSPORTER_1"/>
    <property type="match status" value="1"/>
</dbReference>
<proteinExistence type="inferred from homology"/>
<accession>A0A1V0A558</accession>
<dbReference type="PANTHER" id="PTHR43297">
    <property type="entry name" value="OLIGOPEPTIDE TRANSPORT ATP-BINDING PROTEIN APPD"/>
    <property type="match status" value="1"/>
</dbReference>
<dbReference type="Pfam" id="PF00005">
    <property type="entry name" value="ABC_tran"/>
    <property type="match status" value="1"/>
</dbReference>
<keyword evidence="6" id="KW-0547">Nucleotide-binding</keyword>
<evidence type="ECO:0000256" key="7">
    <source>
        <dbReference type="ARBA" id="ARBA00022840"/>
    </source>
</evidence>
<keyword evidence="19" id="KW-1185">Reference proteome</keyword>
<dbReference type="InterPro" id="IPR013563">
    <property type="entry name" value="Oligopep_ABC_C"/>
</dbReference>
<dbReference type="EMBL" id="CP017717">
    <property type="protein sequence ID" value="AQZ65356.1"/>
    <property type="molecule type" value="Genomic_DNA"/>
</dbReference>
<dbReference type="EC" id="7.2.2.11" evidence="13"/>
<evidence type="ECO:0000313" key="18">
    <source>
        <dbReference type="EMBL" id="AQZ65356.1"/>
    </source>
</evidence>
<keyword evidence="11" id="KW-0472">Membrane</keyword>
<evidence type="ECO:0000256" key="13">
    <source>
        <dbReference type="ARBA" id="ARBA00039098"/>
    </source>
</evidence>
<organism evidence="18 19">
    <name type="scientific">[Actinomadura] parvosata subsp. kistnae</name>
    <dbReference type="NCBI Taxonomy" id="1909395"/>
    <lineage>
        <taxon>Bacteria</taxon>
        <taxon>Bacillati</taxon>
        <taxon>Actinomycetota</taxon>
        <taxon>Actinomycetes</taxon>
        <taxon>Streptosporangiales</taxon>
        <taxon>Streptosporangiaceae</taxon>
        <taxon>Nonomuraea</taxon>
    </lineage>
</organism>
<sequence length="345" mass="36533">MSLLSVRNLVIDYARTRALDGAGLEVAQGESVGVVGESGSGKSTLGSAVGRLLPRAARRTEGEVLVAGEPVFDLPAARLRHLRRKHLGFVFQDPIGSLDPTMRVGDQLRLVLGRGGDVRFHLGRVRLDDPRVLRAYPHQLSGGMAQRVAIAMAMATSPDLLVADEPTAALDSQVREEVSDVIFTLAAEAGTSILWLSHDLPAVARRCDRVAVMYGGRVVESGPAAQVLGHPAHPYTAALARSAPAAAAHGVRLEPVPGRPPVLTGPSPGCAFAPRCAFAEDRCAHERPAPVRVREQDVLCHKAIELEDRLTAPIEPAPIEPAPIEPAPIEPAPIEPAPNTTEVTA</sequence>
<dbReference type="Gene3D" id="3.40.50.300">
    <property type="entry name" value="P-loop containing nucleotide triphosphate hydrolases"/>
    <property type="match status" value="1"/>
</dbReference>
<evidence type="ECO:0000256" key="14">
    <source>
        <dbReference type="ARBA" id="ARBA00044143"/>
    </source>
</evidence>
<comment type="subcellular location">
    <subcellularLocation>
        <location evidence="1">Cell membrane</location>
        <topology evidence="1">Peripheral membrane protein</topology>
    </subcellularLocation>
</comment>
<protein>
    <recommendedName>
        <fullName evidence="14">Nickel import system ATP-binding protein NikD</fullName>
        <ecNumber evidence="13">7.2.2.11</ecNumber>
    </recommendedName>
</protein>
<dbReference type="GO" id="GO:0016887">
    <property type="term" value="F:ATP hydrolysis activity"/>
    <property type="evidence" value="ECO:0007669"/>
    <property type="project" value="InterPro"/>
</dbReference>
<evidence type="ECO:0000256" key="9">
    <source>
        <dbReference type="ARBA" id="ARBA00023065"/>
    </source>
</evidence>
<dbReference type="InterPro" id="IPR027417">
    <property type="entry name" value="P-loop_NTPase"/>
</dbReference>
<keyword evidence="10" id="KW-0921">Nickel transport</keyword>
<evidence type="ECO:0000256" key="8">
    <source>
        <dbReference type="ARBA" id="ARBA00022967"/>
    </source>
</evidence>
<evidence type="ECO:0000256" key="10">
    <source>
        <dbReference type="ARBA" id="ARBA00023112"/>
    </source>
</evidence>
<evidence type="ECO:0000256" key="15">
    <source>
        <dbReference type="ARBA" id="ARBA00048610"/>
    </source>
</evidence>
<dbReference type="InterPro" id="IPR003439">
    <property type="entry name" value="ABC_transporter-like_ATP-bd"/>
</dbReference>
<dbReference type="KEGG" id="noa:BKM31_31380"/>